<dbReference type="PANTHER" id="PTHR43779:SF2">
    <property type="entry name" value="ALPHA-KETOGLUTARATE-DEPENDENT XANTHINE DIOXYGENASE XAN1"/>
    <property type="match status" value="1"/>
</dbReference>
<dbReference type="EMBL" id="LR796233">
    <property type="protein sequence ID" value="CAB4129102.1"/>
    <property type="molecule type" value="Genomic_DNA"/>
</dbReference>
<keyword evidence="3" id="KW-0479">Metal-binding</keyword>
<protein>
    <submittedName>
        <fullName evidence="8">TauD Probable taurine catabolism dioxygenase</fullName>
    </submittedName>
</protein>
<dbReference type="InterPro" id="IPR051178">
    <property type="entry name" value="TfdA_dioxygenase"/>
</dbReference>
<organism evidence="8">
    <name type="scientific">uncultured Caudovirales phage</name>
    <dbReference type="NCBI Taxonomy" id="2100421"/>
    <lineage>
        <taxon>Viruses</taxon>
        <taxon>Duplodnaviria</taxon>
        <taxon>Heunggongvirae</taxon>
        <taxon>Uroviricota</taxon>
        <taxon>Caudoviricetes</taxon>
        <taxon>Peduoviridae</taxon>
        <taxon>Maltschvirus</taxon>
        <taxon>Maltschvirus maltsch</taxon>
    </lineage>
</organism>
<comment type="similarity">
    <text evidence="2">Belongs to the TfdA dioxygenase family.</text>
</comment>
<dbReference type="GO" id="GO:0051213">
    <property type="term" value="F:dioxygenase activity"/>
    <property type="evidence" value="ECO:0007669"/>
    <property type="project" value="UniProtKB-KW"/>
</dbReference>
<evidence type="ECO:0000313" key="8">
    <source>
        <dbReference type="EMBL" id="CAB4129102.1"/>
    </source>
</evidence>
<dbReference type="SUPFAM" id="SSF51197">
    <property type="entry name" value="Clavaminate synthase-like"/>
    <property type="match status" value="1"/>
</dbReference>
<dbReference type="InterPro" id="IPR003819">
    <property type="entry name" value="TauD/TfdA-like"/>
</dbReference>
<proteinExistence type="inferred from homology"/>
<dbReference type="GO" id="GO:0046872">
    <property type="term" value="F:metal ion binding"/>
    <property type="evidence" value="ECO:0007669"/>
    <property type="project" value="UniProtKB-KW"/>
</dbReference>
<feature type="domain" description="TauD/TfdA-like" evidence="7">
    <location>
        <begin position="18"/>
        <end position="282"/>
    </location>
</feature>
<gene>
    <name evidence="8" type="ORF">UFOVP112_200</name>
</gene>
<dbReference type="Pfam" id="PF02668">
    <property type="entry name" value="TauD"/>
    <property type="match status" value="1"/>
</dbReference>
<evidence type="ECO:0000256" key="1">
    <source>
        <dbReference type="ARBA" id="ARBA00001954"/>
    </source>
</evidence>
<dbReference type="InterPro" id="IPR042098">
    <property type="entry name" value="TauD-like_sf"/>
</dbReference>
<evidence type="ECO:0000256" key="2">
    <source>
        <dbReference type="ARBA" id="ARBA00005896"/>
    </source>
</evidence>
<accession>A0A6J5L6C3</accession>
<comment type="cofactor">
    <cofactor evidence="1">
        <name>Fe(2+)</name>
        <dbReference type="ChEBI" id="CHEBI:29033"/>
    </cofactor>
</comment>
<evidence type="ECO:0000256" key="3">
    <source>
        <dbReference type="ARBA" id="ARBA00022723"/>
    </source>
</evidence>
<dbReference type="Gene3D" id="3.60.130.10">
    <property type="entry name" value="Clavaminate synthase-like"/>
    <property type="match status" value="1"/>
</dbReference>
<keyword evidence="6" id="KW-0408">Iron</keyword>
<evidence type="ECO:0000256" key="5">
    <source>
        <dbReference type="ARBA" id="ARBA00023002"/>
    </source>
</evidence>
<keyword evidence="5" id="KW-0560">Oxidoreductase</keyword>
<name>A0A6J5L6C3_9CAUD</name>
<reference evidence="8" key="1">
    <citation type="submission" date="2020-04" db="EMBL/GenBank/DDBJ databases">
        <authorList>
            <person name="Chiriac C."/>
            <person name="Salcher M."/>
            <person name="Ghai R."/>
            <person name="Kavagutti S V."/>
        </authorList>
    </citation>
    <scope>NUCLEOTIDE SEQUENCE</scope>
</reference>
<evidence type="ECO:0000256" key="4">
    <source>
        <dbReference type="ARBA" id="ARBA00022964"/>
    </source>
</evidence>
<dbReference type="PANTHER" id="PTHR43779">
    <property type="entry name" value="DIOXYGENASE RV0097-RELATED"/>
    <property type="match status" value="1"/>
</dbReference>
<evidence type="ECO:0000256" key="6">
    <source>
        <dbReference type="ARBA" id="ARBA00023004"/>
    </source>
</evidence>
<keyword evidence="4 8" id="KW-0223">Dioxygenase</keyword>
<evidence type="ECO:0000259" key="7">
    <source>
        <dbReference type="Pfam" id="PF02668"/>
    </source>
</evidence>
<sequence>MNISYPNGTWPCVITGIDVKNLTKEQVQFIGQAKIKNAAVVIKGQNLTVDDEVAFGNQFGVVAKYERKNTTGIPDEAFEKFYDADHRDSPYLNSVTGAKNKDGMPGLHGMKEDLDWHCGQPWNQRRPDIVYLYSVKGSVGSKTSYINSAEAYQDLSDEWKERIANLTIRPMKGYSNYSKTGETFGIPPYENPNYHPPVTAVNKAGIKTLFLPFFQMAGFHNWSGTEQEEQDVIDYLKNHMTQEQYIYHHYWDDGDIVAHDNWNGLHKRWYFEDMENRLLHRMQYNLETIKF</sequence>